<keyword evidence="8" id="KW-1185">Reference proteome</keyword>
<proteinExistence type="inferred from homology"/>
<feature type="domain" description="CENP-V/GFA" evidence="6">
    <location>
        <begin position="138"/>
        <end position="271"/>
    </location>
</feature>
<evidence type="ECO:0000313" key="7">
    <source>
        <dbReference type="EMBL" id="KAB8303774.1"/>
    </source>
</evidence>
<dbReference type="Gene3D" id="3.90.1590.10">
    <property type="entry name" value="glutathione-dependent formaldehyde- activating enzyme (gfa)"/>
    <property type="match status" value="1"/>
</dbReference>
<dbReference type="GO" id="GO:0046872">
    <property type="term" value="F:metal ion binding"/>
    <property type="evidence" value="ECO:0007669"/>
    <property type="project" value="UniProtKB-KW"/>
</dbReference>
<evidence type="ECO:0000256" key="1">
    <source>
        <dbReference type="ARBA" id="ARBA00005495"/>
    </source>
</evidence>
<feature type="region of interest" description="Disordered" evidence="5">
    <location>
        <begin position="272"/>
        <end position="316"/>
    </location>
</feature>
<protein>
    <recommendedName>
        <fullName evidence="6">CENP-V/GFA domain-containing protein</fullName>
    </recommendedName>
</protein>
<keyword evidence="4" id="KW-0456">Lyase</keyword>
<evidence type="ECO:0000256" key="3">
    <source>
        <dbReference type="ARBA" id="ARBA00022833"/>
    </source>
</evidence>
<feature type="region of interest" description="Disordered" evidence="5">
    <location>
        <begin position="51"/>
        <end position="117"/>
    </location>
</feature>
<dbReference type="InterPro" id="IPR006913">
    <property type="entry name" value="CENP-V/GFA"/>
</dbReference>
<evidence type="ECO:0000259" key="6">
    <source>
        <dbReference type="PROSITE" id="PS51891"/>
    </source>
</evidence>
<dbReference type="OrthoDB" id="9970124at2759"/>
<name>A0A5N6KJ26_MONLA</name>
<dbReference type="AlphaFoldDB" id="A0A5N6KJ26"/>
<dbReference type="PANTHER" id="PTHR33337">
    <property type="entry name" value="GFA DOMAIN-CONTAINING PROTEIN"/>
    <property type="match status" value="1"/>
</dbReference>
<dbReference type="InterPro" id="IPR011057">
    <property type="entry name" value="Mss4-like_sf"/>
</dbReference>
<dbReference type="PROSITE" id="PS51891">
    <property type="entry name" value="CENP_V_GFA"/>
    <property type="match status" value="1"/>
</dbReference>
<comment type="caution">
    <text evidence="7">The sequence shown here is derived from an EMBL/GenBank/DDBJ whole genome shotgun (WGS) entry which is preliminary data.</text>
</comment>
<evidence type="ECO:0000313" key="8">
    <source>
        <dbReference type="Proteomes" id="UP000326757"/>
    </source>
</evidence>
<dbReference type="EMBL" id="VIGI01000002">
    <property type="protein sequence ID" value="KAB8303774.1"/>
    <property type="molecule type" value="Genomic_DNA"/>
</dbReference>
<keyword evidence="2" id="KW-0479">Metal-binding</keyword>
<feature type="compositionally biased region" description="Basic and acidic residues" evidence="5">
    <location>
        <begin position="96"/>
        <end position="117"/>
    </location>
</feature>
<dbReference type="GO" id="GO:0016846">
    <property type="term" value="F:carbon-sulfur lyase activity"/>
    <property type="evidence" value="ECO:0007669"/>
    <property type="project" value="InterPro"/>
</dbReference>
<organism evidence="7 8">
    <name type="scientific">Monilinia laxa</name>
    <name type="common">Brown rot fungus</name>
    <name type="synonym">Sclerotinia laxa</name>
    <dbReference type="NCBI Taxonomy" id="61186"/>
    <lineage>
        <taxon>Eukaryota</taxon>
        <taxon>Fungi</taxon>
        <taxon>Dikarya</taxon>
        <taxon>Ascomycota</taxon>
        <taxon>Pezizomycotina</taxon>
        <taxon>Leotiomycetes</taxon>
        <taxon>Helotiales</taxon>
        <taxon>Sclerotiniaceae</taxon>
        <taxon>Monilinia</taxon>
    </lineage>
</organism>
<evidence type="ECO:0000256" key="5">
    <source>
        <dbReference type="SAM" id="MobiDB-lite"/>
    </source>
</evidence>
<dbReference type="Proteomes" id="UP000326757">
    <property type="component" value="Unassembled WGS sequence"/>
</dbReference>
<dbReference type="PANTHER" id="PTHR33337:SF40">
    <property type="entry name" value="CENP-V_GFA DOMAIN-CONTAINING PROTEIN-RELATED"/>
    <property type="match status" value="1"/>
</dbReference>
<comment type="similarity">
    <text evidence="1">Belongs to the Gfa family.</text>
</comment>
<feature type="compositionally biased region" description="Basic residues" evidence="5">
    <location>
        <begin position="305"/>
        <end position="316"/>
    </location>
</feature>
<feature type="compositionally biased region" description="Polar residues" evidence="5">
    <location>
        <begin position="62"/>
        <end position="93"/>
    </location>
</feature>
<evidence type="ECO:0000256" key="2">
    <source>
        <dbReference type="ARBA" id="ARBA00022723"/>
    </source>
</evidence>
<sequence length="316" mass="36214">MSYSIFPKLHSVLGASTKHSIKISKTSFSIPSKYILHSPFTSPYQSRSITSFRPYLPPSHKPQLQAQHSPPKTSSASFSTHTPKMSPHSNSDNETADAKDTARSQGHQDSDIEGDHNDWKFRVPYKVHENDEGFKALYEGGCHCGRVKYQLSREKPLSAKFCHCGTCQVLHGAPFQWAAIFHKEDINFTHGHHDLGWYESSEKTTRHKLPCKVSCAYCRSPIMDEGRNMILLFPSLIRFKSREEKEKFNPTCHMFYSKRLVDLPDGLPKWTGLNDKSDLIEDSPPEAIQKRKREKEEEEKEEKKGKGHEKKKGRKD</sequence>
<accession>A0A5N6KJ26</accession>
<evidence type="ECO:0000256" key="4">
    <source>
        <dbReference type="ARBA" id="ARBA00023239"/>
    </source>
</evidence>
<dbReference type="SUPFAM" id="SSF51316">
    <property type="entry name" value="Mss4-like"/>
    <property type="match status" value="1"/>
</dbReference>
<dbReference type="Pfam" id="PF04828">
    <property type="entry name" value="GFA"/>
    <property type="match status" value="1"/>
</dbReference>
<keyword evidence="3" id="KW-0862">Zinc</keyword>
<gene>
    <name evidence="7" type="ORF">EYC80_005152</name>
</gene>
<reference evidence="7 8" key="1">
    <citation type="submission" date="2019-06" db="EMBL/GenBank/DDBJ databases">
        <title>Genome Sequence of the Brown Rot Fungal Pathogen Monilinia laxa.</title>
        <authorList>
            <person name="De Miccolis Angelini R.M."/>
            <person name="Landi L."/>
            <person name="Abate D."/>
            <person name="Pollastro S."/>
            <person name="Romanazzi G."/>
            <person name="Faretra F."/>
        </authorList>
    </citation>
    <scope>NUCLEOTIDE SEQUENCE [LARGE SCALE GENOMIC DNA]</scope>
    <source>
        <strain evidence="7 8">Mlax316</strain>
    </source>
</reference>